<name>A0A2T3KMD9_9GAMM</name>
<dbReference type="Proteomes" id="UP000241426">
    <property type="component" value="Unassembled WGS sequence"/>
</dbReference>
<proteinExistence type="predicted"/>
<evidence type="ECO:0000313" key="2">
    <source>
        <dbReference type="Proteomes" id="UP000241426"/>
    </source>
</evidence>
<reference evidence="1 2" key="1">
    <citation type="submission" date="2018-01" db="EMBL/GenBank/DDBJ databases">
        <title>Whole genome sequencing of Histamine producing bacteria.</title>
        <authorList>
            <person name="Butler K."/>
        </authorList>
    </citation>
    <scope>NUCLEOTIDE SEQUENCE [LARGE SCALE GENOMIC DNA]</scope>
    <source>
        <strain evidence="1 2">FS-7.2</strain>
    </source>
</reference>
<protein>
    <submittedName>
        <fullName evidence="1">Uncharacterized protein</fullName>
    </submittedName>
</protein>
<evidence type="ECO:0000313" key="1">
    <source>
        <dbReference type="EMBL" id="PSV00942.1"/>
    </source>
</evidence>
<comment type="caution">
    <text evidence="1">The sequence shown here is derived from an EMBL/GenBank/DDBJ whole genome shotgun (WGS) entry which is preliminary data.</text>
</comment>
<dbReference type="EMBL" id="PYNF01000002">
    <property type="protein sequence ID" value="PSV00942.1"/>
    <property type="molecule type" value="Genomic_DNA"/>
</dbReference>
<organism evidence="1 2">
    <name type="scientific">Photobacterium kishitanii</name>
    <dbReference type="NCBI Taxonomy" id="318456"/>
    <lineage>
        <taxon>Bacteria</taxon>
        <taxon>Pseudomonadati</taxon>
        <taxon>Pseudomonadota</taxon>
        <taxon>Gammaproteobacteria</taxon>
        <taxon>Vibrionales</taxon>
        <taxon>Vibrionaceae</taxon>
        <taxon>Photobacterium</taxon>
    </lineage>
</organism>
<dbReference type="AlphaFoldDB" id="A0A2T3KMD9"/>
<sequence>MSSIFVASKSLYEEWAFHVDKPSLVNAIKNSDTFVYSVKAEPGVYNLARHVPVVFFKIGDITDPLIREAFGLKWLSSSIREFKTWDLGDSDHSDKFISDMVANIMPRKSLGAFDEKLWQLRNEELQQLREKYRGIYDGNSSRNISFVSISDAVYGIFTGEARSYNPSYTLPVGQLGLRRLNSLAMKEKLFPIIYNRLKYVFTDKFISSSSQRVSMEEHFFSVYGGCDEFRCLVDDLRDDYVDCFDKQKALKSEIAALEREMSQMRSKATMRVKRYADGKGVDFLCEQGYDRNQSERFVAIVANSFFPSDLLSTLLMVKNPEKTMKF</sequence>
<accession>A0A2T3KMD9</accession>
<dbReference type="RefSeq" id="WP_107288669.1">
    <property type="nucleotide sequence ID" value="NZ_PYNF01000002.1"/>
</dbReference>
<gene>
    <name evidence="1" type="ORF">C9J27_02650</name>
</gene>